<dbReference type="EMBL" id="CAJNOC010002927">
    <property type="protein sequence ID" value="CAF0958440.1"/>
    <property type="molecule type" value="Genomic_DNA"/>
</dbReference>
<organism evidence="1 2">
    <name type="scientific">Brachionus calyciflorus</name>
    <dbReference type="NCBI Taxonomy" id="104777"/>
    <lineage>
        <taxon>Eukaryota</taxon>
        <taxon>Metazoa</taxon>
        <taxon>Spiralia</taxon>
        <taxon>Gnathifera</taxon>
        <taxon>Rotifera</taxon>
        <taxon>Eurotatoria</taxon>
        <taxon>Monogononta</taxon>
        <taxon>Pseudotrocha</taxon>
        <taxon>Ploima</taxon>
        <taxon>Brachionidae</taxon>
        <taxon>Brachionus</taxon>
    </lineage>
</organism>
<name>A0A814DR52_9BILA</name>
<proteinExistence type="predicted"/>
<protein>
    <submittedName>
        <fullName evidence="1">Uncharacterized protein</fullName>
    </submittedName>
</protein>
<dbReference type="OrthoDB" id="6144714at2759"/>
<keyword evidence="2" id="KW-1185">Reference proteome</keyword>
<dbReference type="AlphaFoldDB" id="A0A814DR52"/>
<comment type="caution">
    <text evidence="1">The sequence shown here is derived from an EMBL/GenBank/DDBJ whole genome shotgun (WGS) entry which is preliminary data.</text>
</comment>
<evidence type="ECO:0000313" key="2">
    <source>
        <dbReference type="Proteomes" id="UP000663879"/>
    </source>
</evidence>
<accession>A0A814DR52</accession>
<dbReference type="PANTHER" id="PTHR33332">
    <property type="entry name" value="REVERSE TRANSCRIPTASE DOMAIN-CONTAINING PROTEIN"/>
    <property type="match status" value="1"/>
</dbReference>
<reference evidence="1" key="1">
    <citation type="submission" date="2021-02" db="EMBL/GenBank/DDBJ databases">
        <authorList>
            <person name="Nowell W R."/>
        </authorList>
    </citation>
    <scope>NUCLEOTIDE SEQUENCE</scope>
    <source>
        <strain evidence="1">Ploen Becks lab</strain>
    </source>
</reference>
<evidence type="ECO:0000313" key="1">
    <source>
        <dbReference type="EMBL" id="CAF0958440.1"/>
    </source>
</evidence>
<gene>
    <name evidence="1" type="ORF">OXX778_LOCUS14318</name>
</gene>
<feature type="non-terminal residue" evidence="1">
    <location>
        <position position="1"/>
    </location>
</feature>
<dbReference type="Proteomes" id="UP000663879">
    <property type="component" value="Unassembled WGS sequence"/>
</dbReference>
<sequence length="248" mass="29551">PNDFDSDSSHQKNDESRTLVQTWLKNEPCLFPISKLYEAIISNLNHLELFWENITRHFLCECKHTSVKYREWCVDSICNFIRATFNYKYSNNTSESNKTSRDIILQPLDKLSNIQFNDVRQKQIECTLSILRLMGQHLNESWDDLKWEYQVNIAVNKSNRALGMLKNLFKYFNKKYFKMLYSALVRPNLEYAVCVWSTFLKKDVNAVESLQRRATKLVKNIREMPYELRLKELEIQTLVKCRERGDLI</sequence>